<evidence type="ECO:0000313" key="2">
    <source>
        <dbReference type="Proteomes" id="UP000614982"/>
    </source>
</evidence>
<name>A0ABQ1DRH6_PSECI</name>
<protein>
    <submittedName>
        <fullName evidence="1">Uncharacterized protein</fullName>
    </submittedName>
</protein>
<dbReference type="Proteomes" id="UP000614982">
    <property type="component" value="Unassembled WGS sequence"/>
</dbReference>
<organism evidence="1 2">
    <name type="scientific">Pseudomonas cichorii</name>
    <dbReference type="NCBI Taxonomy" id="36746"/>
    <lineage>
        <taxon>Bacteria</taxon>
        <taxon>Pseudomonadati</taxon>
        <taxon>Pseudomonadota</taxon>
        <taxon>Gammaproteobacteria</taxon>
        <taxon>Pseudomonadales</taxon>
        <taxon>Pseudomonadaceae</taxon>
        <taxon>Pseudomonas</taxon>
    </lineage>
</organism>
<gene>
    <name evidence="1" type="ORF">PSCICP_35610</name>
</gene>
<sequence>MRPTVTIEVKVGKHLEKIEISSRISVRGEFLSLFKGVYCLVIVRVEKRVQTPS</sequence>
<evidence type="ECO:0000313" key="1">
    <source>
        <dbReference type="EMBL" id="GFM93589.1"/>
    </source>
</evidence>
<dbReference type="EMBL" id="BLWA01000010">
    <property type="protein sequence ID" value="GFM93589.1"/>
    <property type="molecule type" value="Genomic_DNA"/>
</dbReference>
<keyword evidence="2" id="KW-1185">Reference proteome</keyword>
<proteinExistence type="predicted"/>
<comment type="caution">
    <text evidence="1">The sequence shown here is derived from an EMBL/GenBank/DDBJ whole genome shotgun (WGS) entry which is preliminary data.</text>
</comment>
<accession>A0ABQ1DRH6</accession>
<reference evidence="1 2" key="1">
    <citation type="submission" date="2020-05" db="EMBL/GenBank/DDBJ databases">
        <title>Genetic diversity of Pseudomonas cichorii.</title>
        <authorList>
            <person name="Tani S."/>
            <person name="Yagi H."/>
            <person name="Hashimoto S."/>
            <person name="Iiyama K."/>
            <person name="Furuya N."/>
        </authorList>
    </citation>
    <scope>NUCLEOTIDE SEQUENCE [LARGE SCALE GENOMIC DNA]</scope>
    <source>
        <strain evidence="1 2">LMG 2162</strain>
    </source>
</reference>